<name>A0ABZ0W2W1_9BACT</name>
<keyword evidence="2" id="KW-1185">Reference proteome</keyword>
<protein>
    <submittedName>
        <fullName evidence="1">DUF5522 domain-containing protein</fullName>
    </submittedName>
</protein>
<dbReference type="Pfam" id="PF17653">
    <property type="entry name" value="DUF5522"/>
    <property type="match status" value="1"/>
</dbReference>
<organism evidence="1 2">
    <name type="scientific">Niabella yanshanensis</name>
    <dbReference type="NCBI Taxonomy" id="577386"/>
    <lineage>
        <taxon>Bacteria</taxon>
        <taxon>Pseudomonadati</taxon>
        <taxon>Bacteroidota</taxon>
        <taxon>Chitinophagia</taxon>
        <taxon>Chitinophagales</taxon>
        <taxon>Chitinophagaceae</taxon>
        <taxon>Niabella</taxon>
    </lineage>
</organism>
<proteinExistence type="predicted"/>
<dbReference type="RefSeq" id="WP_114793192.1">
    <property type="nucleotide sequence ID" value="NZ_CP139960.1"/>
</dbReference>
<evidence type="ECO:0000313" key="2">
    <source>
        <dbReference type="Proteomes" id="UP001325680"/>
    </source>
</evidence>
<dbReference type="EMBL" id="CP139960">
    <property type="protein sequence ID" value="WQD36884.1"/>
    <property type="molecule type" value="Genomic_DNA"/>
</dbReference>
<gene>
    <name evidence="1" type="ORF">U0035_14525</name>
</gene>
<reference evidence="1 2" key="1">
    <citation type="submission" date="2023-12" db="EMBL/GenBank/DDBJ databases">
        <title>Genome sequencing and assembly of bacterial species from a model synthetic community.</title>
        <authorList>
            <person name="Hogle S.L."/>
        </authorList>
    </citation>
    <scope>NUCLEOTIDE SEQUENCE [LARGE SCALE GENOMIC DNA]</scope>
    <source>
        <strain evidence="1 2">HAMBI_3031</strain>
    </source>
</reference>
<dbReference type="Proteomes" id="UP001325680">
    <property type="component" value="Chromosome"/>
</dbReference>
<sequence length="67" mass="7750">MSWIEGEDYYQNEEGLVTLTAKYLRERGFCCGKGCLHCPYDYIRVPEPLRTELLNERAENPDSTTSS</sequence>
<dbReference type="InterPro" id="IPR040807">
    <property type="entry name" value="DUF5522"/>
</dbReference>
<evidence type="ECO:0000313" key="1">
    <source>
        <dbReference type="EMBL" id="WQD36884.1"/>
    </source>
</evidence>
<accession>A0ABZ0W2W1</accession>